<accession>A0ABM4R962</accession>
<sequence length="367" mass="39015">MAQSPPLQSLLGQDHWIFPQGWGWVGHSDSTSPASSSSDSSGSCPCDRARRPSQPAPAARGAAEAASTAPSRARTRPAGGQRQSASEREKLRMRTLARALHELRRFLPPSVAPAGQSLTKIETLRLAIRYIGHLSAVLGLSEDSLQRRRLQRSDAAPPRGCALCPDGGPAEAQRQGCCCSGSAAGAAVSCRSPPVCPEALAAPERLGSRVPDMGPWLTPPYCPGMQSPPQLSQGRAPDAALWTSPQACCGMQTPPEPRNQPTPWTSPPASLELAAVYQGISVSPESCLLPETPPLLPRPACQRLQPQTQWGCWSHTAEVLPNSEDQGPGPALQLSDESPPQNSGLPLSGCPEFWQEDLVETHLGMFY</sequence>
<keyword evidence="5" id="KW-0539">Nucleus</keyword>
<dbReference type="Pfam" id="PF00010">
    <property type="entry name" value="HLH"/>
    <property type="match status" value="1"/>
</dbReference>
<evidence type="ECO:0000256" key="2">
    <source>
        <dbReference type="ARBA" id="ARBA00023015"/>
    </source>
</evidence>
<feature type="domain" description="BHLH" evidence="7">
    <location>
        <begin position="80"/>
        <end position="134"/>
    </location>
</feature>
<evidence type="ECO:0000313" key="8">
    <source>
        <dbReference type="Proteomes" id="UP001652663"/>
    </source>
</evidence>
<dbReference type="RefSeq" id="XP_070632094.1">
    <property type="nucleotide sequence ID" value="XM_070775993.1"/>
</dbReference>
<dbReference type="SUPFAM" id="SSF47459">
    <property type="entry name" value="HLH, helix-loop-helix DNA-binding domain"/>
    <property type="match status" value="1"/>
</dbReference>
<keyword evidence="8" id="KW-1185">Reference proteome</keyword>
<organism evidence="8 9">
    <name type="scientific">Bos indicus</name>
    <name type="common">Zebu</name>
    <dbReference type="NCBI Taxonomy" id="9915"/>
    <lineage>
        <taxon>Eukaryota</taxon>
        <taxon>Metazoa</taxon>
        <taxon>Chordata</taxon>
        <taxon>Craniata</taxon>
        <taxon>Vertebrata</taxon>
        <taxon>Euteleostomi</taxon>
        <taxon>Mammalia</taxon>
        <taxon>Eutheria</taxon>
        <taxon>Laurasiatheria</taxon>
        <taxon>Artiodactyla</taxon>
        <taxon>Ruminantia</taxon>
        <taxon>Pecora</taxon>
        <taxon>Bovidae</taxon>
        <taxon>Bovinae</taxon>
        <taxon>Bos</taxon>
    </lineage>
</organism>
<dbReference type="PROSITE" id="PS50888">
    <property type="entry name" value="BHLH"/>
    <property type="match status" value="1"/>
</dbReference>
<evidence type="ECO:0000256" key="6">
    <source>
        <dbReference type="SAM" id="MobiDB-lite"/>
    </source>
</evidence>
<evidence type="ECO:0000259" key="7">
    <source>
        <dbReference type="PROSITE" id="PS50888"/>
    </source>
</evidence>
<dbReference type="Gene3D" id="4.10.280.10">
    <property type="entry name" value="Helix-loop-helix DNA-binding domain"/>
    <property type="match status" value="1"/>
</dbReference>
<name>A0ABM4R962_BOSIN</name>
<feature type="compositionally biased region" description="Polar residues" evidence="6">
    <location>
        <begin position="335"/>
        <end position="345"/>
    </location>
</feature>
<keyword evidence="1" id="KW-0217">Developmental protein</keyword>
<reference evidence="9" key="1">
    <citation type="submission" date="2025-08" db="UniProtKB">
        <authorList>
            <consortium name="RefSeq"/>
        </authorList>
    </citation>
    <scope>IDENTIFICATION</scope>
    <source>
        <tissue evidence="9">Blood</tissue>
    </source>
</reference>
<dbReference type="CDD" id="cd18938">
    <property type="entry name" value="bHLH_TS_Mesp"/>
    <property type="match status" value="1"/>
</dbReference>
<dbReference type="InterPro" id="IPR040259">
    <property type="entry name" value="Mesogenin/MesP"/>
</dbReference>
<dbReference type="SMART" id="SM00353">
    <property type="entry name" value="HLH"/>
    <property type="match status" value="1"/>
</dbReference>
<keyword evidence="4" id="KW-0804">Transcription</keyword>
<evidence type="ECO:0000256" key="4">
    <source>
        <dbReference type="ARBA" id="ARBA00023163"/>
    </source>
</evidence>
<evidence type="ECO:0000313" key="9">
    <source>
        <dbReference type="RefSeq" id="XP_070632094.1"/>
    </source>
</evidence>
<feature type="region of interest" description="Disordered" evidence="6">
    <location>
        <begin position="22"/>
        <end position="91"/>
    </location>
</feature>
<dbReference type="PANTHER" id="PTHR20937">
    <property type="entry name" value="IP14615P"/>
    <property type="match status" value="1"/>
</dbReference>
<dbReference type="GeneID" id="109575164"/>
<proteinExistence type="predicted"/>
<evidence type="ECO:0000256" key="1">
    <source>
        <dbReference type="ARBA" id="ARBA00022473"/>
    </source>
</evidence>
<gene>
    <name evidence="9" type="primary">MESP2</name>
</gene>
<feature type="region of interest" description="Disordered" evidence="6">
    <location>
        <begin position="319"/>
        <end position="349"/>
    </location>
</feature>
<dbReference type="InterPro" id="IPR036638">
    <property type="entry name" value="HLH_DNA-bd_sf"/>
</dbReference>
<protein>
    <submittedName>
        <fullName evidence="9">Mesoderm posterior protein 2</fullName>
    </submittedName>
</protein>
<dbReference type="Proteomes" id="UP001652663">
    <property type="component" value="Chromosome 21"/>
</dbReference>
<keyword evidence="2" id="KW-0805">Transcription regulation</keyword>
<keyword evidence="3" id="KW-0238">DNA-binding</keyword>
<evidence type="ECO:0000256" key="5">
    <source>
        <dbReference type="ARBA" id="ARBA00023242"/>
    </source>
</evidence>
<dbReference type="InterPro" id="IPR011598">
    <property type="entry name" value="bHLH_dom"/>
</dbReference>
<feature type="compositionally biased region" description="Low complexity" evidence="6">
    <location>
        <begin position="52"/>
        <end position="80"/>
    </location>
</feature>
<dbReference type="PANTHER" id="PTHR20937:SF17">
    <property type="entry name" value="MESODERM POSTERIOR PROTEIN 2"/>
    <property type="match status" value="1"/>
</dbReference>
<feature type="compositionally biased region" description="Low complexity" evidence="6">
    <location>
        <begin position="28"/>
        <end position="43"/>
    </location>
</feature>
<evidence type="ECO:0000256" key="3">
    <source>
        <dbReference type="ARBA" id="ARBA00023125"/>
    </source>
</evidence>